<evidence type="ECO:0000256" key="5">
    <source>
        <dbReference type="SAM" id="Phobius"/>
    </source>
</evidence>
<evidence type="ECO:0000256" key="3">
    <source>
        <dbReference type="ARBA" id="ARBA00022989"/>
    </source>
</evidence>
<feature type="transmembrane region" description="Helical" evidence="5">
    <location>
        <begin position="88"/>
        <end position="108"/>
    </location>
</feature>
<feature type="transmembrane region" description="Helical" evidence="5">
    <location>
        <begin position="260"/>
        <end position="277"/>
    </location>
</feature>
<evidence type="ECO:0000313" key="7">
    <source>
        <dbReference type="EMBL" id="VVE38793.1"/>
    </source>
</evidence>
<evidence type="ECO:0000259" key="6">
    <source>
        <dbReference type="Pfam" id="PF00892"/>
    </source>
</evidence>
<protein>
    <submittedName>
        <fullName evidence="7">Membrane protein</fullName>
    </submittedName>
</protein>
<feature type="transmembrane region" description="Helical" evidence="5">
    <location>
        <begin position="120"/>
        <end position="137"/>
    </location>
</feature>
<dbReference type="PANTHER" id="PTHR22911:SF6">
    <property type="entry name" value="SOLUTE CARRIER FAMILY 35 MEMBER G1"/>
    <property type="match status" value="1"/>
</dbReference>
<proteinExistence type="predicted"/>
<accession>A0A5E4XRA9</accession>
<dbReference type="PANTHER" id="PTHR22911">
    <property type="entry name" value="ACYL-MALONYL CONDENSING ENZYME-RELATED"/>
    <property type="match status" value="1"/>
</dbReference>
<dbReference type="OrthoDB" id="8524934at2"/>
<dbReference type="SUPFAM" id="SSF103481">
    <property type="entry name" value="Multidrug resistance efflux transporter EmrE"/>
    <property type="match status" value="2"/>
</dbReference>
<feature type="transmembrane region" description="Helical" evidence="5">
    <location>
        <begin position="207"/>
        <end position="227"/>
    </location>
</feature>
<evidence type="ECO:0000313" key="8">
    <source>
        <dbReference type="Proteomes" id="UP000414233"/>
    </source>
</evidence>
<feature type="transmembrane region" description="Helical" evidence="5">
    <location>
        <begin position="176"/>
        <end position="195"/>
    </location>
</feature>
<keyword evidence="4 5" id="KW-0472">Membrane</keyword>
<organism evidence="7 8">
    <name type="scientific">Pandoraea terrae</name>
    <dbReference type="NCBI Taxonomy" id="1537710"/>
    <lineage>
        <taxon>Bacteria</taxon>
        <taxon>Pseudomonadati</taxon>
        <taxon>Pseudomonadota</taxon>
        <taxon>Betaproteobacteria</taxon>
        <taxon>Burkholderiales</taxon>
        <taxon>Burkholderiaceae</taxon>
        <taxon>Pandoraea</taxon>
    </lineage>
</organism>
<evidence type="ECO:0000256" key="4">
    <source>
        <dbReference type="ARBA" id="ARBA00023136"/>
    </source>
</evidence>
<evidence type="ECO:0000256" key="2">
    <source>
        <dbReference type="ARBA" id="ARBA00022692"/>
    </source>
</evidence>
<sequence>MQSLWMLVAAFMFSLMGVCIKLAAHDYNTGEIVLYRSLIGMIVLLVVARVRGGTLRTRHIGSHIKRSAAGVISLGLWFYSLTQLPLSTAMTLNYMSPIWISLLVMATAAMRGKLRTDMRLTAAIFAGFLGVALLLQPTVDSQAWGGGAAGVVSGVFSAIAYMQVKALGASGEPDWRIVFYFSVGGVILGLIWVAISGMHTHTPRGVTLLLGIGLFAVIAQTALTRAFSLGDTLVAANLQYSGVIFATLFSMVVWDDWPALAGWFGMALIVASGMAALRRPAVAPR</sequence>
<keyword evidence="3 5" id="KW-1133">Transmembrane helix</keyword>
<gene>
    <name evidence="7" type="ORF">PTE30175_03948</name>
</gene>
<feature type="domain" description="EamA" evidence="6">
    <location>
        <begin position="149"/>
        <end position="272"/>
    </location>
</feature>
<dbReference type="Pfam" id="PF00892">
    <property type="entry name" value="EamA"/>
    <property type="match status" value="2"/>
</dbReference>
<reference evidence="7 8" key="1">
    <citation type="submission" date="2019-08" db="EMBL/GenBank/DDBJ databases">
        <authorList>
            <person name="Peeters C."/>
        </authorList>
    </citation>
    <scope>NUCLEOTIDE SEQUENCE [LARGE SCALE GENOMIC DNA]</scope>
    <source>
        <strain evidence="7 8">LMG 30175</strain>
    </source>
</reference>
<keyword evidence="2 5" id="KW-0812">Transmembrane</keyword>
<evidence type="ECO:0000256" key="1">
    <source>
        <dbReference type="ARBA" id="ARBA00004141"/>
    </source>
</evidence>
<dbReference type="EMBL" id="CABPRZ010000019">
    <property type="protein sequence ID" value="VVE38793.1"/>
    <property type="molecule type" value="Genomic_DNA"/>
</dbReference>
<dbReference type="InterPro" id="IPR000620">
    <property type="entry name" value="EamA_dom"/>
</dbReference>
<dbReference type="InterPro" id="IPR037185">
    <property type="entry name" value="EmrE-like"/>
</dbReference>
<keyword evidence="8" id="KW-1185">Reference proteome</keyword>
<dbReference type="AlphaFoldDB" id="A0A5E4XRA9"/>
<feature type="transmembrane region" description="Helical" evidence="5">
    <location>
        <begin position="234"/>
        <end position="254"/>
    </location>
</feature>
<dbReference type="RefSeq" id="WP_150698755.1">
    <property type="nucleotide sequence ID" value="NZ_CABPRZ010000019.1"/>
</dbReference>
<feature type="domain" description="EamA" evidence="6">
    <location>
        <begin position="4"/>
        <end position="134"/>
    </location>
</feature>
<feature type="transmembrane region" description="Helical" evidence="5">
    <location>
        <begin position="143"/>
        <end position="164"/>
    </location>
</feature>
<feature type="transmembrane region" description="Helical" evidence="5">
    <location>
        <begin position="33"/>
        <end position="52"/>
    </location>
</feature>
<dbReference type="Proteomes" id="UP000414233">
    <property type="component" value="Unassembled WGS sequence"/>
</dbReference>
<comment type="subcellular location">
    <subcellularLocation>
        <location evidence="1">Membrane</location>
        <topology evidence="1">Multi-pass membrane protein</topology>
    </subcellularLocation>
</comment>
<dbReference type="GO" id="GO:0016020">
    <property type="term" value="C:membrane"/>
    <property type="evidence" value="ECO:0007669"/>
    <property type="project" value="UniProtKB-SubCell"/>
</dbReference>
<name>A0A5E4XRA9_9BURK</name>